<dbReference type="EMBL" id="UINC01194680">
    <property type="protein sequence ID" value="SVE10886.1"/>
    <property type="molecule type" value="Genomic_DNA"/>
</dbReference>
<dbReference type="InterPro" id="IPR011032">
    <property type="entry name" value="GroES-like_sf"/>
</dbReference>
<keyword evidence="2" id="KW-0560">Oxidoreductase</keyword>
<evidence type="ECO:0000313" key="4">
    <source>
        <dbReference type="EMBL" id="SVE10886.1"/>
    </source>
</evidence>
<keyword evidence="1" id="KW-0521">NADP</keyword>
<dbReference type="SUPFAM" id="SSF50129">
    <property type="entry name" value="GroES-like"/>
    <property type="match status" value="1"/>
</dbReference>
<gene>
    <name evidence="4" type="ORF">METZ01_LOCUS463740</name>
</gene>
<feature type="non-terminal residue" evidence="4">
    <location>
        <position position="120"/>
    </location>
</feature>
<dbReference type="GO" id="GO:0016651">
    <property type="term" value="F:oxidoreductase activity, acting on NAD(P)H"/>
    <property type="evidence" value="ECO:0007669"/>
    <property type="project" value="TreeGrafter"/>
</dbReference>
<dbReference type="Gene3D" id="3.90.180.10">
    <property type="entry name" value="Medium-chain alcohol dehydrogenases, catalytic domain"/>
    <property type="match status" value="1"/>
</dbReference>
<proteinExistence type="predicted"/>
<dbReference type="AlphaFoldDB" id="A0A383ASH2"/>
<dbReference type="InterPro" id="IPR013154">
    <property type="entry name" value="ADH-like_N"/>
</dbReference>
<dbReference type="PANTHER" id="PTHR48106:SF8">
    <property type="entry name" value="OS02G0805600 PROTEIN"/>
    <property type="match status" value="1"/>
</dbReference>
<reference evidence="4" key="1">
    <citation type="submission" date="2018-05" db="EMBL/GenBank/DDBJ databases">
        <authorList>
            <person name="Lanie J.A."/>
            <person name="Ng W.-L."/>
            <person name="Kazmierczak K.M."/>
            <person name="Andrzejewski T.M."/>
            <person name="Davidsen T.M."/>
            <person name="Wayne K.J."/>
            <person name="Tettelin H."/>
            <person name="Glass J.I."/>
            <person name="Rusch D."/>
            <person name="Podicherti R."/>
            <person name="Tsui H.-C.T."/>
            <person name="Winkler M.E."/>
        </authorList>
    </citation>
    <scope>NUCLEOTIDE SEQUENCE</scope>
</reference>
<sequence length="120" mass="12363">MPVIEIVGHGKPDVLVLGQRTLPRPGYGEVLIKVAAAGVNRPDIMQRMGLYPPPDGASDLPGLEVAGEIVEIGPGVTSLNITDKVCALVAGGGYAAYCLAYSEHCLPIPNGLNMTEAAGL</sequence>
<dbReference type="PANTHER" id="PTHR48106">
    <property type="entry name" value="QUINONE OXIDOREDUCTASE PIG3-RELATED"/>
    <property type="match status" value="1"/>
</dbReference>
<evidence type="ECO:0000256" key="2">
    <source>
        <dbReference type="ARBA" id="ARBA00023002"/>
    </source>
</evidence>
<evidence type="ECO:0000259" key="3">
    <source>
        <dbReference type="Pfam" id="PF08240"/>
    </source>
</evidence>
<organism evidence="4">
    <name type="scientific">marine metagenome</name>
    <dbReference type="NCBI Taxonomy" id="408172"/>
    <lineage>
        <taxon>unclassified sequences</taxon>
        <taxon>metagenomes</taxon>
        <taxon>ecological metagenomes</taxon>
    </lineage>
</organism>
<protein>
    <recommendedName>
        <fullName evidence="3">Alcohol dehydrogenase-like N-terminal domain-containing protein</fullName>
    </recommendedName>
</protein>
<feature type="domain" description="Alcohol dehydrogenase-like N-terminal" evidence="3">
    <location>
        <begin position="28"/>
        <end position="109"/>
    </location>
</feature>
<evidence type="ECO:0000256" key="1">
    <source>
        <dbReference type="ARBA" id="ARBA00022857"/>
    </source>
</evidence>
<accession>A0A383ASH2</accession>
<dbReference type="GO" id="GO:0070402">
    <property type="term" value="F:NADPH binding"/>
    <property type="evidence" value="ECO:0007669"/>
    <property type="project" value="TreeGrafter"/>
</dbReference>
<name>A0A383ASH2_9ZZZZ</name>
<dbReference type="Pfam" id="PF08240">
    <property type="entry name" value="ADH_N"/>
    <property type="match status" value="1"/>
</dbReference>